<sequence>MVLLFRRILQTCSHLSSGWSSILKTRRRKYTETAESASTKRNVVLQNLQSPSLCVAIPGVLSEQDFSQD</sequence>
<dbReference type="EMBL" id="JAWDGP010006114">
    <property type="protein sequence ID" value="KAK3746909.1"/>
    <property type="molecule type" value="Genomic_DNA"/>
</dbReference>
<name>A0AAE0YIL2_9GAST</name>
<keyword evidence="2" id="KW-1185">Reference proteome</keyword>
<organism evidence="1 2">
    <name type="scientific">Elysia crispata</name>
    <name type="common">lettuce slug</name>
    <dbReference type="NCBI Taxonomy" id="231223"/>
    <lineage>
        <taxon>Eukaryota</taxon>
        <taxon>Metazoa</taxon>
        <taxon>Spiralia</taxon>
        <taxon>Lophotrochozoa</taxon>
        <taxon>Mollusca</taxon>
        <taxon>Gastropoda</taxon>
        <taxon>Heterobranchia</taxon>
        <taxon>Euthyneura</taxon>
        <taxon>Panpulmonata</taxon>
        <taxon>Sacoglossa</taxon>
        <taxon>Placobranchoidea</taxon>
        <taxon>Plakobranchidae</taxon>
        <taxon>Elysia</taxon>
    </lineage>
</organism>
<gene>
    <name evidence="1" type="ORF">RRG08_030320</name>
</gene>
<dbReference type="AlphaFoldDB" id="A0AAE0YIL2"/>
<protein>
    <submittedName>
        <fullName evidence="1">Uncharacterized protein</fullName>
    </submittedName>
</protein>
<proteinExistence type="predicted"/>
<reference evidence="1" key="1">
    <citation type="journal article" date="2023" name="G3 (Bethesda)">
        <title>A reference genome for the long-term kleptoplast-retaining sea slug Elysia crispata morphotype clarki.</title>
        <authorList>
            <person name="Eastman K.E."/>
            <person name="Pendleton A.L."/>
            <person name="Shaikh M.A."/>
            <person name="Suttiyut T."/>
            <person name="Ogas R."/>
            <person name="Tomko P."/>
            <person name="Gavelis G."/>
            <person name="Widhalm J.R."/>
            <person name="Wisecaver J.H."/>
        </authorList>
    </citation>
    <scope>NUCLEOTIDE SEQUENCE</scope>
    <source>
        <strain evidence="1">ECLA1</strain>
    </source>
</reference>
<dbReference type="Proteomes" id="UP001283361">
    <property type="component" value="Unassembled WGS sequence"/>
</dbReference>
<accession>A0AAE0YIL2</accession>
<evidence type="ECO:0000313" key="1">
    <source>
        <dbReference type="EMBL" id="KAK3746909.1"/>
    </source>
</evidence>
<evidence type="ECO:0000313" key="2">
    <source>
        <dbReference type="Proteomes" id="UP001283361"/>
    </source>
</evidence>
<comment type="caution">
    <text evidence="1">The sequence shown here is derived from an EMBL/GenBank/DDBJ whole genome shotgun (WGS) entry which is preliminary data.</text>
</comment>